<dbReference type="EMBL" id="FWFS01000005">
    <property type="protein sequence ID" value="SLN39464.1"/>
    <property type="molecule type" value="Genomic_DNA"/>
</dbReference>
<reference evidence="1 2" key="1">
    <citation type="submission" date="2017-03" db="EMBL/GenBank/DDBJ databases">
        <authorList>
            <person name="Afonso C.L."/>
            <person name="Miller P.J."/>
            <person name="Scott M.A."/>
            <person name="Spackman E."/>
            <person name="Goraichik I."/>
            <person name="Dimitrov K.M."/>
            <person name="Suarez D.L."/>
            <person name="Swayne D.E."/>
        </authorList>
    </citation>
    <scope>NUCLEOTIDE SEQUENCE [LARGE SCALE GENOMIC DNA]</scope>
    <source>
        <strain evidence="1 2">CECT 8620</strain>
    </source>
</reference>
<dbReference type="RefSeq" id="WP_159453214.1">
    <property type="nucleotide sequence ID" value="NZ_FWFS01000005.1"/>
</dbReference>
<proteinExistence type="predicted"/>
<accession>A0A1Y5SGB0</accession>
<keyword evidence="1" id="KW-0808">Transferase</keyword>
<dbReference type="GO" id="GO:0016020">
    <property type="term" value="C:membrane"/>
    <property type="evidence" value="ECO:0007669"/>
    <property type="project" value="InterPro"/>
</dbReference>
<evidence type="ECO:0000313" key="1">
    <source>
        <dbReference type="EMBL" id="SLN39464.1"/>
    </source>
</evidence>
<protein>
    <submittedName>
        <fullName evidence="1">Sulfotransferase family protein</fullName>
    </submittedName>
</protein>
<name>A0A1Y5SGB0_9RHOB</name>
<gene>
    <name evidence="1" type="ORF">AQS8620_01472</name>
</gene>
<dbReference type="Proteomes" id="UP000193862">
    <property type="component" value="Unassembled WGS sequence"/>
</dbReference>
<sequence>MGVYLPDHHIHYMATPKVACTSVKAALAQIAGKLSATEAAKVDNLWLHKTYPTRRFWENRDRKRQPDEWRFCVVRDPVARLLSLWLDKVAGAKDMANSRKLNAQSELPLTPDPDFFFENLRRYMDLSSVIKSHALPQKVFIGLDLSDYDALYRTSALGELAQDLSERAGKQIVLPRLNSTSARLEFQDLGLPARRAVLAHLEADYALLKDHYTAPALVSAKRMGLVKPTKASPGATDRLAG</sequence>
<dbReference type="InterPro" id="IPR005331">
    <property type="entry name" value="Sulfotransferase"/>
</dbReference>
<dbReference type="Pfam" id="PF03567">
    <property type="entry name" value="Sulfotransfer_2"/>
    <property type="match status" value="1"/>
</dbReference>
<dbReference type="AlphaFoldDB" id="A0A1Y5SGB0"/>
<dbReference type="OrthoDB" id="554104at2"/>
<organism evidence="1 2">
    <name type="scientific">Aquimixticola soesokkakensis</name>
    <dbReference type="NCBI Taxonomy" id="1519096"/>
    <lineage>
        <taxon>Bacteria</taxon>
        <taxon>Pseudomonadati</taxon>
        <taxon>Pseudomonadota</taxon>
        <taxon>Alphaproteobacteria</taxon>
        <taxon>Rhodobacterales</taxon>
        <taxon>Paracoccaceae</taxon>
        <taxon>Aquimixticola</taxon>
    </lineage>
</organism>
<keyword evidence="2" id="KW-1185">Reference proteome</keyword>
<evidence type="ECO:0000313" key="2">
    <source>
        <dbReference type="Proteomes" id="UP000193862"/>
    </source>
</evidence>
<dbReference type="GO" id="GO:0008146">
    <property type="term" value="F:sulfotransferase activity"/>
    <property type="evidence" value="ECO:0007669"/>
    <property type="project" value="InterPro"/>
</dbReference>